<evidence type="ECO:0000313" key="3">
    <source>
        <dbReference type="Proteomes" id="UP000003477"/>
    </source>
</evidence>
<comment type="caution">
    <text evidence="2">The sequence shown here is derived from an EMBL/GenBank/DDBJ whole genome shotgun (WGS) entry which is preliminary data.</text>
</comment>
<evidence type="ECO:0000313" key="2">
    <source>
        <dbReference type="EMBL" id="EHJ09499.1"/>
    </source>
</evidence>
<accession>G5JE82</accession>
<dbReference type="AlphaFoldDB" id="G5JE82"/>
<dbReference type="Proteomes" id="UP000003477">
    <property type="component" value="Unassembled WGS sequence"/>
</dbReference>
<name>G5JE82_CROWT</name>
<protein>
    <submittedName>
        <fullName evidence="2">Uncharacterized protein</fullName>
    </submittedName>
</protein>
<proteinExistence type="predicted"/>
<dbReference type="EMBL" id="AESD01000951">
    <property type="protein sequence ID" value="EHJ09499.1"/>
    <property type="molecule type" value="Genomic_DNA"/>
</dbReference>
<reference evidence="2 3" key="1">
    <citation type="journal article" date="2011" name="Front. Microbiol.">
        <title>Two Strains of Crocosphaera watsonii with Highly Conserved Genomes are Distinguished by Strain-Specific Features.</title>
        <authorList>
            <person name="Bench S.R."/>
            <person name="Ilikchyan I.N."/>
            <person name="Tripp H.J."/>
            <person name="Zehr J.P."/>
        </authorList>
    </citation>
    <scope>NUCLEOTIDE SEQUENCE [LARGE SCALE GENOMIC DNA]</scope>
    <source>
        <strain evidence="2 3">WH 0003</strain>
    </source>
</reference>
<gene>
    <name evidence="2" type="ORF">CWATWH0003_B069</name>
</gene>
<organism evidence="2 3">
    <name type="scientific">Crocosphaera watsonii WH 0003</name>
    <dbReference type="NCBI Taxonomy" id="423471"/>
    <lineage>
        <taxon>Bacteria</taxon>
        <taxon>Bacillati</taxon>
        <taxon>Cyanobacteriota</taxon>
        <taxon>Cyanophyceae</taxon>
        <taxon>Oscillatoriophycideae</taxon>
        <taxon>Chroococcales</taxon>
        <taxon>Aphanothecaceae</taxon>
        <taxon>Crocosphaera</taxon>
    </lineage>
</organism>
<sequence length="1271" mass="144564">MDDNNNDDLDSGYEDFIYLALKADPNHYRLLESKKFSQALQEFVRKDYLNSAIGKLFKFDRAMIIPSKDLKTGEICVPWMNEGEKVLNFRSPFLNHNGMIHSTNKYVEDMYAPDGNNLKGVIVVNDEDYNRIVQRTILEAKTINPNVELIDIPEKLNQLSVQERIAFTNQLNEAFKQAEIDLFVPYESDCERMAADFDGDCMGVASAEIFPYLTQDVIEKSQPLNLFRPTRKEDKLSFPEGTDFEVMAIHQSDGISVGSINNSVTTFSALLSEQEIYEQYGNPTIKQQLATRLIEKAQGLLKQENQSKKSIAIPEFLHPQFAKLASYNTTQPLGKEQLQEVFALQRDIYRKMVEEGCYQNQIAVDLFKSARVADKDSITNLTKLLYRKVDYFKQKKDYNTYRNEILETKGFSPTELTASLVNAEFKENQLTTQPPEQFKNLFPNNYTSQQILEAKQIKANYDTAYNLASAYNRKQKLEDDTHIKVTTKSGKTLEIVNYKRFISHGDVGKISQQPVNLRLINNTNAKTKSHQLIGQYQSEEKWKNLGLVCEIKREQYGLKAGLTSSECQLKIAQSIGKKEVQLLFNQAKEIALDWRSHLEENLSPEELSQYANATWHLCHNHSNDTTNNFVYSAFGDKILEQISEPNLQFSNLLVGKLKQRNEVPESIWKSNEVLDIKLIENEGEKVWQIFNPDQQEYQSFGVASQKDYQLPVGTKVKGKIHGDLFTTARLDIDHPQLKDREIIVGNMVKYPKVGYEFKSEQATIVLSQNNNPPPQPIITVNGNKLGQLDSNAVALFKEHNLFRNGLTFEATLNSYGEGNAREIIATTQQGTSLKIEKSNFLANKELKETEFSGENIQLTLSLEVPKKKPMIAHIKQTDGTFLPIGEFTTNQKASKEALSKVGLYKERATFKANITSRVTAARIEIDPHSIEYPKLGQWPTFHPQITIEKLNPTTEKFLETITTQPTLLHQFEQQWQQPDNTIKTLPTLGLSVDFNLVSATKEFFENQDIPYTLVYPDDPRVSLETERSYGVFWVLESNVPQQIRQAMEEKLNQVYDAKLSAKTLVSSYHEKLVSILPLPKKQQQERIVNSQAVFNETANLSSPSLIPPLSNTQSINSSENSLPSLPLSEEFMAENIALQQERTSLVAPVIMGLLEVKRLTNAQGLKYDQNSNTLSYRGKENTIIYDGQQLQLIDHQSGQPKMIAQHHKNSSGNPNWSAINLPINSPGLSVQDVNKFTNPEFVHKVKQAINEARQQTQQNSVTNQKTKAISR</sequence>
<evidence type="ECO:0000256" key="1">
    <source>
        <dbReference type="SAM" id="MobiDB-lite"/>
    </source>
</evidence>
<feature type="region of interest" description="Disordered" evidence="1">
    <location>
        <begin position="1252"/>
        <end position="1271"/>
    </location>
</feature>
<dbReference type="PATRIC" id="fig|423471.3.peg.5345"/>